<dbReference type="OrthoDB" id="410499at2759"/>
<dbReference type="EMBL" id="CAMXCT010002902">
    <property type="protein sequence ID" value="CAI4001203.1"/>
    <property type="molecule type" value="Genomic_DNA"/>
</dbReference>
<feature type="region of interest" description="Disordered" evidence="2">
    <location>
        <begin position="1212"/>
        <end position="1264"/>
    </location>
</feature>
<evidence type="ECO:0000256" key="1">
    <source>
        <dbReference type="PROSITE-ProRule" id="PRU00175"/>
    </source>
</evidence>
<dbReference type="EMBL" id="CAMXCT020002902">
    <property type="protein sequence ID" value="CAL1154578.1"/>
    <property type="molecule type" value="Genomic_DNA"/>
</dbReference>
<dbReference type="GO" id="GO:0061630">
    <property type="term" value="F:ubiquitin protein ligase activity"/>
    <property type="evidence" value="ECO:0007669"/>
    <property type="project" value="InterPro"/>
</dbReference>
<dbReference type="EMBL" id="CAMXCT030002902">
    <property type="protein sequence ID" value="CAL4788515.1"/>
    <property type="molecule type" value="Genomic_DNA"/>
</dbReference>
<reference evidence="6" key="1">
    <citation type="submission" date="2022-10" db="EMBL/GenBank/DDBJ databases">
        <authorList>
            <person name="Chen Y."/>
            <person name="Dougan E. K."/>
            <person name="Chan C."/>
            <person name="Rhodes N."/>
            <person name="Thang M."/>
        </authorList>
    </citation>
    <scope>NUCLEOTIDE SEQUENCE</scope>
</reference>
<dbReference type="Proteomes" id="UP001152797">
    <property type="component" value="Unassembled WGS sequence"/>
</dbReference>
<accession>A0A9P1D0D0</accession>
<feature type="compositionally biased region" description="Gly residues" evidence="2">
    <location>
        <begin position="887"/>
        <end position="901"/>
    </location>
</feature>
<feature type="compositionally biased region" description="Low complexity" evidence="2">
    <location>
        <begin position="1296"/>
        <end position="1305"/>
    </location>
</feature>
<dbReference type="InterPro" id="IPR044288">
    <property type="entry name" value="ZNF598/HEL2"/>
</dbReference>
<dbReference type="InterPro" id="IPR013087">
    <property type="entry name" value="Znf_C2H2_type"/>
</dbReference>
<organism evidence="6">
    <name type="scientific">Cladocopium goreaui</name>
    <dbReference type="NCBI Taxonomy" id="2562237"/>
    <lineage>
        <taxon>Eukaryota</taxon>
        <taxon>Sar</taxon>
        <taxon>Alveolata</taxon>
        <taxon>Dinophyceae</taxon>
        <taxon>Suessiales</taxon>
        <taxon>Symbiodiniaceae</taxon>
        <taxon>Cladocopium</taxon>
    </lineage>
</organism>
<evidence type="ECO:0000256" key="4">
    <source>
        <dbReference type="SAM" id="SignalP"/>
    </source>
</evidence>
<dbReference type="InterPro" id="IPR001841">
    <property type="entry name" value="Znf_RING"/>
</dbReference>
<dbReference type="InterPro" id="IPR013083">
    <property type="entry name" value="Znf_RING/FYVE/PHD"/>
</dbReference>
<keyword evidence="3" id="KW-0812">Transmembrane</keyword>
<feature type="region of interest" description="Disordered" evidence="2">
    <location>
        <begin position="697"/>
        <end position="740"/>
    </location>
</feature>
<dbReference type="Gene3D" id="3.30.40.10">
    <property type="entry name" value="Zinc/RING finger domain, C3HC4 (zinc finger)"/>
    <property type="match status" value="1"/>
</dbReference>
<evidence type="ECO:0000313" key="7">
    <source>
        <dbReference type="EMBL" id="CAL4788515.1"/>
    </source>
</evidence>
<evidence type="ECO:0000256" key="3">
    <source>
        <dbReference type="SAM" id="Phobius"/>
    </source>
</evidence>
<feature type="signal peptide" evidence="4">
    <location>
        <begin position="1"/>
        <end position="17"/>
    </location>
</feature>
<sequence>MAVALLSLGELTAQTIGACLVFFSTRTCHWAFVNAIHIWWLSPKNRNNYFKEFAAAANKGDVDMTLIMKYHPETVSETFGDQSTTEFQIVEATVRPAASVMLVGNMLLHLRGSGIFSCVVSAIRGATAPFGLLMVMSTPVITGAGGSNARMRLALPTSDLNTLYVFQWVLLHLVGFACFIGPTILLELPVAIIDLFNPPRPGPGETWARLAKMLWYGMTVLRIVCPILMLRAAPNMFADQAKNPNTLRAKKWYGEYCVGELGASVMYFNAISVFLLPGQGPYSLLDVVIVATMLLESLRLLFFYGLWSLMLLHAWDDVDFKYECMARSTMSRGPVMKGLRQISGSQLVFLHAVQAGHYDPTEWCVTSSPIPTWMSNGALGVAQGPVRQFVIRPEMYENFNAFDFLDMHMEDLKLFSQDLLSMLKALPSSSTLFFPFGDVYKKGVRRPFLCLSCVDFDEEVHRLDGPKANSAFPTCNEQDEVALDVTDKVFSMDGCPEAFKAQSFIDALAEENGGAILSLFGQLVNKGGYQEAERPDLGPHYEVQVRDIRASRPLIVLRTQKTQKLPEGWMDLAQKDLLPSELRGPESKKAKFQMQEGQCGTVANEEKVSQAEALAEFRKLNFKVSYLDAVAILTEELAMLDYLETELTYPEFQLLLLRLANLPAEKAPHLSCLSVHACLDAFLAKVFLPAVQSAQSRIPPEPELQTAEGSEGSRTAKEESAEGADAEAEAAQPSPEKEPAPSLWLGFCDPYHLDVAATAAPRWWPEKYTDEVRSLRQLDFRLGQVSVDQLAALLDCTGIWRFRGALLQLGEIAFALLLPQALSQVHSFDLEDPETMSSQGGAEHEGLDVAPAESYPQEYSGADGERGEHVERTDRNKPKGAGRNRGKGQGGKHGGGHGGSGNWHSGGRSQHDGSKRPLILGEAPQVRLTEASHLKGAAEHCILCWEEQPSYVSIGRCRHAEVCWVCTLRLRFLNQDTRCPLCNEELGEVLLTNDRTASVDPNDLIGLNHERPWIYFADDIIRRAVLSLLGYRCQIERCKQKDTAFQTLRQLEDHLWFSHWRQLCSVCLHDRPAFICEQRVYASTDIDRHHREGDSAKLMEQRAMPTVPAHPRCQFCKQRFFNEDVLLAHMYRRHVVCQLCDSLGQKSEFYLNLKCLSRHYQERHYVCAHKDCEHGGYRQTAFAEGRALIEHYEKVHKQSFKDEKGRTKLSMGFIEEDSSRRGKGSGRGSGSTTDVDHVQFRWPSNLEPEDYTEAAGSEDRGNREYYNRYPKRDIVPLSTEKGGNWRVANKAEGENPEAGEAGEAGEAQEGENEAAEARGGGGRVARGDATAEEAELLPELEKLSIDCAFGAEGRNGAPSCLSALHAALGALVTENEAEIAGWDIKLLPAVRRLNRTEVETLECMRIYLHDHDSKEDEENGDSIDWEPLERILGLRPALRRLLHVDKVKPPTNARSRQAIGPRQGQTEVEEQEDEKGWREWKQLAQVRIQALAPKAQQRLLRYVELCVQRRTALEQIGEGVRDWEDENIEQAFPSLSQSASGNAVPSTQPAEMNSLARHARGWADMAAGHNREAVTNVEEQFPALGGGTSTAARPSWGPQRNAPVPKDSADRGVQGAVEAPKSDALEKEAFPSLGGKTTTAPENVKWGAPNGTKEVPSDPPDGAASSSKREMTLEEWAKPKAPKVEKKDLNFSSAEAFPSLGGSGSSGSQAAAAQAPSWGARSAGLQAAKANSAKEAKEAKAVAAAKEAAEAIAEAKASRASAAVVGKKVEAELANDANNFPELPSNKSSASKDAQPKKASKAAAKPTPKAAEKPTGTSSKAPKEALKAAVAETMPIDLDQDLVLLKKSDDEEHTQAKEGSQKKKKGQQNKKNVIPASEWFQG</sequence>
<dbReference type="SMART" id="SM00355">
    <property type="entry name" value="ZnF_C2H2"/>
    <property type="match status" value="4"/>
</dbReference>
<feature type="chain" id="PRO_5043270909" evidence="4">
    <location>
        <begin position="18"/>
        <end position="1882"/>
    </location>
</feature>
<keyword evidence="3" id="KW-0472">Membrane</keyword>
<feature type="domain" description="RING-type" evidence="5">
    <location>
        <begin position="941"/>
        <end position="983"/>
    </location>
</feature>
<keyword evidence="1" id="KW-0863">Zinc-finger</keyword>
<feature type="compositionally biased region" description="Basic and acidic residues" evidence="2">
    <location>
        <begin position="1844"/>
        <end position="1861"/>
    </location>
</feature>
<keyword evidence="1" id="KW-0862">Zinc</keyword>
<feature type="transmembrane region" description="Helical" evidence="3">
    <location>
        <begin position="213"/>
        <end position="233"/>
    </location>
</feature>
<feature type="compositionally biased region" description="Basic and acidic residues" evidence="2">
    <location>
        <begin position="1620"/>
        <end position="1629"/>
    </location>
</feature>
<feature type="region of interest" description="Disordered" evidence="2">
    <location>
        <begin position="1844"/>
        <end position="1882"/>
    </location>
</feature>
<evidence type="ECO:0000256" key="2">
    <source>
        <dbReference type="SAM" id="MobiDB-lite"/>
    </source>
</evidence>
<keyword evidence="1" id="KW-0479">Metal-binding</keyword>
<feature type="transmembrane region" description="Helical" evidence="3">
    <location>
        <begin position="165"/>
        <end position="192"/>
    </location>
</feature>
<feature type="region of interest" description="Disordered" evidence="2">
    <location>
        <begin position="1774"/>
        <end position="1832"/>
    </location>
</feature>
<feature type="compositionally biased region" description="Basic and acidic residues" evidence="2">
    <location>
        <begin position="863"/>
        <end position="877"/>
    </location>
</feature>
<dbReference type="PANTHER" id="PTHR22938">
    <property type="entry name" value="ZINC FINGER PROTEIN 598"/>
    <property type="match status" value="1"/>
</dbReference>
<feature type="transmembrane region" description="Helical" evidence="3">
    <location>
        <begin position="115"/>
        <end position="145"/>
    </location>
</feature>
<dbReference type="GO" id="GO:0072344">
    <property type="term" value="P:rescue of stalled ribosome"/>
    <property type="evidence" value="ECO:0007669"/>
    <property type="project" value="InterPro"/>
</dbReference>
<dbReference type="GO" id="GO:0016567">
    <property type="term" value="P:protein ubiquitination"/>
    <property type="evidence" value="ECO:0007669"/>
    <property type="project" value="TreeGrafter"/>
</dbReference>
<keyword evidence="8" id="KW-1185">Reference proteome</keyword>
<reference evidence="7 8" key="2">
    <citation type="submission" date="2024-05" db="EMBL/GenBank/DDBJ databases">
        <authorList>
            <person name="Chen Y."/>
            <person name="Shah S."/>
            <person name="Dougan E. K."/>
            <person name="Thang M."/>
            <person name="Chan C."/>
        </authorList>
    </citation>
    <scope>NUCLEOTIDE SEQUENCE [LARGE SCALE GENOMIC DNA]</scope>
</reference>
<feature type="compositionally biased region" description="Basic and acidic residues" evidence="2">
    <location>
        <begin position="1667"/>
        <end position="1689"/>
    </location>
</feature>
<dbReference type="GO" id="GO:0008270">
    <property type="term" value="F:zinc ion binding"/>
    <property type="evidence" value="ECO:0007669"/>
    <property type="project" value="UniProtKB-KW"/>
</dbReference>
<keyword evidence="4" id="KW-0732">Signal</keyword>
<comment type="caution">
    <text evidence="6">The sequence shown here is derived from an EMBL/GenBank/DDBJ whole genome shotgun (WGS) entry which is preliminary data.</text>
</comment>
<name>A0A9P1D0D0_9DINO</name>
<gene>
    <name evidence="6" type="ORF">C1SCF055_LOCUS27267</name>
</gene>
<keyword evidence="3" id="KW-1133">Transmembrane helix</keyword>
<feature type="region of interest" description="Disordered" evidence="2">
    <location>
        <begin position="1450"/>
        <end position="1473"/>
    </location>
</feature>
<dbReference type="PROSITE" id="PS00028">
    <property type="entry name" value="ZINC_FINGER_C2H2_1"/>
    <property type="match status" value="1"/>
</dbReference>
<dbReference type="GO" id="GO:0043022">
    <property type="term" value="F:ribosome binding"/>
    <property type="evidence" value="ECO:0007669"/>
    <property type="project" value="TreeGrafter"/>
</dbReference>
<dbReference type="Pfam" id="PF25447">
    <property type="entry name" value="RING_ZNF598"/>
    <property type="match status" value="1"/>
</dbReference>
<evidence type="ECO:0000313" key="6">
    <source>
        <dbReference type="EMBL" id="CAI4001203.1"/>
    </source>
</evidence>
<protein>
    <submittedName>
        <fullName evidence="7">Radial spoke head 10-like B</fullName>
    </submittedName>
</protein>
<feature type="compositionally biased region" description="Low complexity" evidence="2">
    <location>
        <begin position="1706"/>
        <end position="1731"/>
    </location>
</feature>
<feature type="transmembrane region" description="Helical" evidence="3">
    <location>
        <begin position="253"/>
        <end position="276"/>
    </location>
</feature>
<proteinExistence type="predicted"/>
<dbReference type="PROSITE" id="PS50089">
    <property type="entry name" value="ZF_RING_2"/>
    <property type="match status" value="1"/>
</dbReference>
<feature type="region of interest" description="Disordered" evidence="2">
    <location>
        <begin position="1293"/>
        <end position="1329"/>
    </location>
</feature>
<feature type="region of interest" description="Disordered" evidence="2">
    <location>
        <begin position="855"/>
        <end position="916"/>
    </location>
</feature>
<evidence type="ECO:0000259" key="5">
    <source>
        <dbReference type="PROSITE" id="PS50089"/>
    </source>
</evidence>
<evidence type="ECO:0000313" key="8">
    <source>
        <dbReference type="Proteomes" id="UP001152797"/>
    </source>
</evidence>
<dbReference type="PANTHER" id="PTHR22938:SF0">
    <property type="entry name" value="E3 UBIQUITIN-PROTEIN LIGASE ZNF598"/>
    <property type="match status" value="1"/>
</dbReference>
<feature type="region of interest" description="Disordered" evidence="2">
    <location>
        <begin position="1582"/>
        <end position="1748"/>
    </location>
</feature>